<comment type="caution">
    <text evidence="2">The sequence shown here is derived from an EMBL/GenBank/DDBJ whole genome shotgun (WGS) entry which is preliminary data.</text>
</comment>
<feature type="transmembrane region" description="Helical" evidence="1">
    <location>
        <begin position="84"/>
        <end position="108"/>
    </location>
</feature>
<keyword evidence="1" id="KW-0472">Membrane</keyword>
<sequence length="129" mass="14455">MPLSIPRMGFLAADDCQQYQTFQECTRTCHPRCAWKYCDNPVMLGLCGVDRGSCMDMDAALSCEQNPGCDAVMMSTSSCRDPRVWLPLLISLIIIIAAFGVGSTWWIYNRLKKNRLEPTSTFGYGAIKE</sequence>
<reference evidence="2 3" key="1">
    <citation type="journal article" date="2018" name="Genome Biol. Evol.">
        <title>Multiple Roots of Fruiting Body Formation in Amoebozoa.</title>
        <authorList>
            <person name="Hillmann F."/>
            <person name="Forbes G."/>
            <person name="Novohradska S."/>
            <person name="Ferling I."/>
            <person name="Riege K."/>
            <person name="Groth M."/>
            <person name="Westermann M."/>
            <person name="Marz M."/>
            <person name="Spaller T."/>
            <person name="Winckler T."/>
            <person name="Schaap P."/>
            <person name="Glockner G."/>
        </authorList>
    </citation>
    <scope>NUCLEOTIDE SEQUENCE [LARGE SCALE GENOMIC DNA]</scope>
    <source>
        <strain evidence="2 3">Jena</strain>
    </source>
</reference>
<dbReference type="InParanoid" id="A0A2P6N161"/>
<keyword evidence="1" id="KW-0812">Transmembrane</keyword>
<proteinExistence type="predicted"/>
<accession>A0A2P6N161</accession>
<evidence type="ECO:0000313" key="3">
    <source>
        <dbReference type="Proteomes" id="UP000241769"/>
    </source>
</evidence>
<dbReference type="Proteomes" id="UP000241769">
    <property type="component" value="Unassembled WGS sequence"/>
</dbReference>
<gene>
    <name evidence="2" type="ORF">PROFUN_00565</name>
</gene>
<name>A0A2P6N161_9EUKA</name>
<protein>
    <submittedName>
        <fullName evidence="2">Uncharacterized protein</fullName>
    </submittedName>
</protein>
<evidence type="ECO:0000256" key="1">
    <source>
        <dbReference type="SAM" id="Phobius"/>
    </source>
</evidence>
<dbReference type="AlphaFoldDB" id="A0A2P6N161"/>
<dbReference type="EMBL" id="MDYQ01000257">
    <property type="protein sequence ID" value="PRP77704.1"/>
    <property type="molecule type" value="Genomic_DNA"/>
</dbReference>
<keyword evidence="3" id="KW-1185">Reference proteome</keyword>
<keyword evidence="1" id="KW-1133">Transmembrane helix</keyword>
<evidence type="ECO:0000313" key="2">
    <source>
        <dbReference type="EMBL" id="PRP77704.1"/>
    </source>
</evidence>
<organism evidence="2 3">
    <name type="scientific">Planoprotostelium fungivorum</name>
    <dbReference type="NCBI Taxonomy" id="1890364"/>
    <lineage>
        <taxon>Eukaryota</taxon>
        <taxon>Amoebozoa</taxon>
        <taxon>Evosea</taxon>
        <taxon>Variosea</taxon>
        <taxon>Cavosteliida</taxon>
        <taxon>Cavosteliaceae</taxon>
        <taxon>Planoprotostelium</taxon>
    </lineage>
</organism>